<dbReference type="PANTHER" id="PTHR19303">
    <property type="entry name" value="TRANSPOSON"/>
    <property type="match status" value="1"/>
</dbReference>
<comment type="caution">
    <text evidence="2">The sequence shown here is derived from an EMBL/GenBank/DDBJ whole genome shotgun (WGS) entry which is preliminary data.</text>
</comment>
<evidence type="ECO:0000313" key="2">
    <source>
        <dbReference type="EMBL" id="KAH8032244.1"/>
    </source>
</evidence>
<dbReference type="VEuPathDB" id="VectorBase:LOC119177823"/>
<reference evidence="2" key="2">
    <citation type="submission" date="2021-09" db="EMBL/GenBank/DDBJ databases">
        <authorList>
            <person name="Jia N."/>
            <person name="Wang J."/>
            <person name="Shi W."/>
            <person name="Du L."/>
            <person name="Sun Y."/>
            <person name="Zhan W."/>
            <person name="Jiang J."/>
            <person name="Wang Q."/>
            <person name="Zhang B."/>
            <person name="Ji P."/>
            <person name="Sakyi L.B."/>
            <person name="Cui X."/>
            <person name="Yuan T."/>
            <person name="Jiang B."/>
            <person name="Yang W."/>
            <person name="Lam T.T.-Y."/>
            <person name="Chang Q."/>
            <person name="Ding S."/>
            <person name="Wang X."/>
            <person name="Zhu J."/>
            <person name="Ruan X."/>
            <person name="Zhao L."/>
            <person name="Wei J."/>
            <person name="Que T."/>
            <person name="Du C."/>
            <person name="Cheng J."/>
            <person name="Dai P."/>
            <person name="Han X."/>
            <person name="Huang E."/>
            <person name="Gao Y."/>
            <person name="Liu J."/>
            <person name="Shao H."/>
            <person name="Ye R."/>
            <person name="Li L."/>
            <person name="Wei W."/>
            <person name="Wang X."/>
            <person name="Wang C."/>
            <person name="Huo Q."/>
            <person name="Li W."/>
            <person name="Guo W."/>
            <person name="Chen H."/>
            <person name="Chen S."/>
            <person name="Zhou L."/>
            <person name="Zhou L."/>
            <person name="Ni X."/>
            <person name="Tian J."/>
            <person name="Zhou Y."/>
            <person name="Sheng Y."/>
            <person name="Liu T."/>
            <person name="Pan Y."/>
            <person name="Xia L."/>
            <person name="Li J."/>
            <person name="Zhao F."/>
            <person name="Cao W."/>
        </authorList>
    </citation>
    <scope>NUCLEOTIDE SEQUENCE</scope>
    <source>
        <strain evidence="2">Rmic-2018</strain>
        <tissue evidence="2">Larvae</tissue>
    </source>
</reference>
<dbReference type="GO" id="GO:0005634">
    <property type="term" value="C:nucleus"/>
    <property type="evidence" value="ECO:0007669"/>
    <property type="project" value="TreeGrafter"/>
</dbReference>
<dbReference type="PANTHER" id="PTHR19303:SF73">
    <property type="entry name" value="PROTEIN PDC2"/>
    <property type="match status" value="1"/>
</dbReference>
<evidence type="ECO:0000259" key="1">
    <source>
        <dbReference type="Pfam" id="PF03184"/>
    </source>
</evidence>
<name>A0A9J6ED27_RHIMP</name>
<organism evidence="2 3">
    <name type="scientific">Rhipicephalus microplus</name>
    <name type="common">Cattle tick</name>
    <name type="synonym">Boophilus microplus</name>
    <dbReference type="NCBI Taxonomy" id="6941"/>
    <lineage>
        <taxon>Eukaryota</taxon>
        <taxon>Metazoa</taxon>
        <taxon>Ecdysozoa</taxon>
        <taxon>Arthropoda</taxon>
        <taxon>Chelicerata</taxon>
        <taxon>Arachnida</taxon>
        <taxon>Acari</taxon>
        <taxon>Parasitiformes</taxon>
        <taxon>Ixodida</taxon>
        <taxon>Ixodoidea</taxon>
        <taxon>Ixodidae</taxon>
        <taxon>Rhipicephalinae</taxon>
        <taxon>Rhipicephalus</taxon>
        <taxon>Boophilus</taxon>
    </lineage>
</organism>
<sequence>MAGSRDLKTENASLKPIHGKSGIVDEQAADEWSNLRTAALRKEYADKYIFNLDEAALFYKMLPNRTYTPKGKACSGAKQHKDKITMLFSANATGNEKLPLLIIGKSLNTRCFRNARLPRDVTYRANKTA</sequence>
<reference evidence="2" key="1">
    <citation type="journal article" date="2020" name="Cell">
        <title>Large-Scale Comparative Analyses of Tick Genomes Elucidate Their Genetic Diversity and Vector Capacities.</title>
        <authorList>
            <consortium name="Tick Genome and Microbiome Consortium (TIGMIC)"/>
            <person name="Jia N."/>
            <person name="Wang J."/>
            <person name="Shi W."/>
            <person name="Du L."/>
            <person name="Sun Y."/>
            <person name="Zhan W."/>
            <person name="Jiang J.F."/>
            <person name="Wang Q."/>
            <person name="Zhang B."/>
            <person name="Ji P."/>
            <person name="Bell-Sakyi L."/>
            <person name="Cui X.M."/>
            <person name="Yuan T.T."/>
            <person name="Jiang B.G."/>
            <person name="Yang W.F."/>
            <person name="Lam T.T."/>
            <person name="Chang Q.C."/>
            <person name="Ding S.J."/>
            <person name="Wang X.J."/>
            <person name="Zhu J.G."/>
            <person name="Ruan X.D."/>
            <person name="Zhao L."/>
            <person name="Wei J.T."/>
            <person name="Ye R.Z."/>
            <person name="Que T.C."/>
            <person name="Du C.H."/>
            <person name="Zhou Y.H."/>
            <person name="Cheng J.X."/>
            <person name="Dai P.F."/>
            <person name="Guo W.B."/>
            <person name="Han X.H."/>
            <person name="Huang E.J."/>
            <person name="Li L.F."/>
            <person name="Wei W."/>
            <person name="Gao Y.C."/>
            <person name="Liu J.Z."/>
            <person name="Shao H.Z."/>
            <person name="Wang X."/>
            <person name="Wang C.C."/>
            <person name="Yang T.C."/>
            <person name="Huo Q.B."/>
            <person name="Li W."/>
            <person name="Chen H.Y."/>
            <person name="Chen S.E."/>
            <person name="Zhou L.G."/>
            <person name="Ni X.B."/>
            <person name="Tian J.H."/>
            <person name="Sheng Y."/>
            <person name="Liu T."/>
            <person name="Pan Y.S."/>
            <person name="Xia L.Y."/>
            <person name="Li J."/>
            <person name="Zhao F."/>
            <person name="Cao W.C."/>
        </authorList>
    </citation>
    <scope>NUCLEOTIDE SEQUENCE</scope>
    <source>
        <strain evidence="2">Rmic-2018</strain>
    </source>
</reference>
<dbReference type="GO" id="GO:0003677">
    <property type="term" value="F:DNA binding"/>
    <property type="evidence" value="ECO:0007669"/>
    <property type="project" value="TreeGrafter"/>
</dbReference>
<feature type="domain" description="DDE-1" evidence="1">
    <location>
        <begin position="81"/>
        <end position="129"/>
    </location>
</feature>
<dbReference type="InterPro" id="IPR050863">
    <property type="entry name" value="CenT-Element_Derived"/>
</dbReference>
<accession>A0A9J6ED27</accession>
<keyword evidence="3" id="KW-1185">Reference proteome</keyword>
<protein>
    <recommendedName>
        <fullName evidence="1">DDE-1 domain-containing protein</fullName>
    </recommendedName>
</protein>
<dbReference type="AlphaFoldDB" id="A0A9J6ED27"/>
<gene>
    <name evidence="2" type="ORF">HPB51_024021</name>
</gene>
<proteinExistence type="predicted"/>
<dbReference type="EMBL" id="JABSTU010000005">
    <property type="protein sequence ID" value="KAH8032244.1"/>
    <property type="molecule type" value="Genomic_DNA"/>
</dbReference>
<dbReference type="InterPro" id="IPR004875">
    <property type="entry name" value="DDE_SF_endonuclease_dom"/>
</dbReference>
<dbReference type="Proteomes" id="UP000821866">
    <property type="component" value="Chromosome 3"/>
</dbReference>
<evidence type="ECO:0000313" key="3">
    <source>
        <dbReference type="Proteomes" id="UP000821866"/>
    </source>
</evidence>
<dbReference type="Pfam" id="PF03184">
    <property type="entry name" value="DDE_1"/>
    <property type="match status" value="1"/>
</dbReference>